<sequence>MVNCYCDESVDKRPDATISKIQERDCGQSLGFGEVKLARLTTDNHALCHDLLRLGTFCKVTMDMNKLQAALAFHINGLQHHLLFNAYDMMDLVDFLSLKNICTLLRALPTELLKPNFATRFSKIVLLAALLKLMRNLGVAKLGTENCNS</sequence>
<evidence type="ECO:0000313" key="2">
    <source>
        <dbReference type="Proteomes" id="UP001209540"/>
    </source>
</evidence>
<gene>
    <name evidence="1" type="ORF">BDA99DRAFT_534403</name>
</gene>
<evidence type="ECO:0000313" key="1">
    <source>
        <dbReference type="EMBL" id="KAI9271931.1"/>
    </source>
</evidence>
<proteinExistence type="predicted"/>
<dbReference type="AlphaFoldDB" id="A0AAD5PGZ6"/>
<reference evidence="1" key="1">
    <citation type="journal article" date="2022" name="IScience">
        <title>Evolution of zygomycete secretomes and the origins of terrestrial fungal ecologies.</title>
        <authorList>
            <person name="Chang Y."/>
            <person name="Wang Y."/>
            <person name="Mondo S."/>
            <person name="Ahrendt S."/>
            <person name="Andreopoulos W."/>
            <person name="Barry K."/>
            <person name="Beard J."/>
            <person name="Benny G.L."/>
            <person name="Blankenship S."/>
            <person name="Bonito G."/>
            <person name="Cuomo C."/>
            <person name="Desiro A."/>
            <person name="Gervers K.A."/>
            <person name="Hundley H."/>
            <person name="Kuo A."/>
            <person name="LaButti K."/>
            <person name="Lang B.F."/>
            <person name="Lipzen A."/>
            <person name="O'Donnell K."/>
            <person name="Pangilinan J."/>
            <person name="Reynolds N."/>
            <person name="Sandor L."/>
            <person name="Smith M.E."/>
            <person name="Tsang A."/>
            <person name="Grigoriev I.V."/>
            <person name="Stajich J.E."/>
            <person name="Spatafora J.W."/>
        </authorList>
    </citation>
    <scope>NUCLEOTIDE SEQUENCE</scope>
    <source>
        <strain evidence="1">RSA 2281</strain>
    </source>
</reference>
<accession>A0AAD5PGZ6</accession>
<dbReference type="Proteomes" id="UP001209540">
    <property type="component" value="Unassembled WGS sequence"/>
</dbReference>
<organism evidence="1 2">
    <name type="scientific">Phascolomyces articulosus</name>
    <dbReference type="NCBI Taxonomy" id="60185"/>
    <lineage>
        <taxon>Eukaryota</taxon>
        <taxon>Fungi</taxon>
        <taxon>Fungi incertae sedis</taxon>
        <taxon>Mucoromycota</taxon>
        <taxon>Mucoromycotina</taxon>
        <taxon>Mucoromycetes</taxon>
        <taxon>Mucorales</taxon>
        <taxon>Lichtheimiaceae</taxon>
        <taxon>Phascolomyces</taxon>
    </lineage>
</organism>
<reference evidence="1" key="2">
    <citation type="submission" date="2023-02" db="EMBL/GenBank/DDBJ databases">
        <authorList>
            <consortium name="DOE Joint Genome Institute"/>
            <person name="Mondo S.J."/>
            <person name="Chang Y."/>
            <person name="Wang Y."/>
            <person name="Ahrendt S."/>
            <person name="Andreopoulos W."/>
            <person name="Barry K."/>
            <person name="Beard J."/>
            <person name="Benny G.L."/>
            <person name="Blankenship S."/>
            <person name="Bonito G."/>
            <person name="Cuomo C."/>
            <person name="Desiro A."/>
            <person name="Gervers K.A."/>
            <person name="Hundley H."/>
            <person name="Kuo A."/>
            <person name="LaButti K."/>
            <person name="Lang B.F."/>
            <person name="Lipzen A."/>
            <person name="O'Donnell K."/>
            <person name="Pangilinan J."/>
            <person name="Reynolds N."/>
            <person name="Sandor L."/>
            <person name="Smith M.W."/>
            <person name="Tsang A."/>
            <person name="Grigoriev I.V."/>
            <person name="Stajich J.E."/>
            <person name="Spatafora J.W."/>
        </authorList>
    </citation>
    <scope>NUCLEOTIDE SEQUENCE</scope>
    <source>
        <strain evidence="1">RSA 2281</strain>
    </source>
</reference>
<dbReference type="EMBL" id="JAIXMP010000006">
    <property type="protein sequence ID" value="KAI9271931.1"/>
    <property type="molecule type" value="Genomic_DNA"/>
</dbReference>
<protein>
    <submittedName>
        <fullName evidence="1">Uncharacterized protein</fullName>
    </submittedName>
</protein>
<comment type="caution">
    <text evidence="1">The sequence shown here is derived from an EMBL/GenBank/DDBJ whole genome shotgun (WGS) entry which is preliminary data.</text>
</comment>
<keyword evidence="2" id="KW-1185">Reference proteome</keyword>
<name>A0AAD5PGZ6_9FUNG</name>